<keyword evidence="1" id="KW-1133">Transmembrane helix</keyword>
<dbReference type="NCBIfam" id="TIGR04086">
    <property type="entry name" value="TIGR04086_membr"/>
    <property type="match status" value="1"/>
</dbReference>
<accession>A0A7X2MW77</accession>
<feature type="transmembrane region" description="Helical" evidence="1">
    <location>
        <begin position="54"/>
        <end position="75"/>
    </location>
</feature>
<evidence type="ECO:0000313" key="3">
    <source>
        <dbReference type="Proteomes" id="UP000460287"/>
    </source>
</evidence>
<protein>
    <submittedName>
        <fullName evidence="2">TIGR04086 family membrane protein</fullName>
    </submittedName>
</protein>
<dbReference type="Pfam" id="PF12670">
    <property type="entry name" value="DUF3792"/>
    <property type="match status" value="1"/>
</dbReference>
<feature type="transmembrane region" description="Helical" evidence="1">
    <location>
        <begin position="82"/>
        <end position="103"/>
    </location>
</feature>
<evidence type="ECO:0000256" key="1">
    <source>
        <dbReference type="SAM" id="Phobius"/>
    </source>
</evidence>
<dbReference type="EMBL" id="VULX01000001">
    <property type="protein sequence ID" value="MSR89840.1"/>
    <property type="molecule type" value="Genomic_DNA"/>
</dbReference>
<dbReference type="Proteomes" id="UP000460287">
    <property type="component" value="Unassembled WGS sequence"/>
</dbReference>
<feature type="transmembrane region" description="Helical" evidence="1">
    <location>
        <begin position="27"/>
        <end position="48"/>
    </location>
</feature>
<reference evidence="2 3" key="1">
    <citation type="submission" date="2019-08" db="EMBL/GenBank/DDBJ databases">
        <title>In-depth cultivation of the pig gut microbiome towards novel bacterial diversity and tailored functional studies.</title>
        <authorList>
            <person name="Wylensek D."/>
            <person name="Hitch T.C.A."/>
            <person name="Clavel T."/>
        </authorList>
    </citation>
    <scope>NUCLEOTIDE SEQUENCE [LARGE SCALE GENOMIC DNA]</scope>
    <source>
        <strain evidence="2 3">WCA-383-APC-5B</strain>
    </source>
</reference>
<feature type="transmembrane region" description="Helical" evidence="1">
    <location>
        <begin position="115"/>
        <end position="133"/>
    </location>
</feature>
<evidence type="ECO:0000313" key="2">
    <source>
        <dbReference type="EMBL" id="MSR89840.1"/>
    </source>
</evidence>
<gene>
    <name evidence="2" type="ORF">FYJ33_00050</name>
</gene>
<organism evidence="2 3">
    <name type="scientific">Inconstantimicrobium porci</name>
    <dbReference type="NCBI Taxonomy" id="2652291"/>
    <lineage>
        <taxon>Bacteria</taxon>
        <taxon>Bacillati</taxon>
        <taxon>Bacillota</taxon>
        <taxon>Clostridia</taxon>
        <taxon>Eubacteriales</taxon>
        <taxon>Clostridiaceae</taxon>
        <taxon>Inconstantimicrobium</taxon>
    </lineage>
</organism>
<name>A0A7X2MW77_9CLOT</name>
<keyword evidence="3" id="KW-1185">Reference proteome</keyword>
<sequence length="135" mass="15055">MHINYLYRGCFAFMEQGKIAVNVFKGILRAVFVTLIGVFILSLIMMVTDINLKVLGVTWVIITCISIFVGAIYSARKNGEKGWLVGLMVGLIYYILLLILTLAMKEKPNFGVYDFYRMVISLAVGLFSGMLGINA</sequence>
<dbReference type="InterPro" id="IPR023804">
    <property type="entry name" value="DUF3792_TM"/>
</dbReference>
<proteinExistence type="predicted"/>
<dbReference type="AlphaFoldDB" id="A0A7X2MW77"/>
<keyword evidence="1" id="KW-0472">Membrane</keyword>
<keyword evidence="1" id="KW-0812">Transmembrane</keyword>
<comment type="caution">
    <text evidence="2">The sequence shown here is derived from an EMBL/GenBank/DDBJ whole genome shotgun (WGS) entry which is preliminary data.</text>
</comment>